<dbReference type="Pfam" id="PF00395">
    <property type="entry name" value="SLH"/>
    <property type="match status" value="2"/>
</dbReference>
<feature type="domain" description="SLH" evidence="4">
    <location>
        <begin position="1860"/>
        <end position="1923"/>
    </location>
</feature>
<dbReference type="InterPro" id="IPR013320">
    <property type="entry name" value="ConA-like_dom_sf"/>
</dbReference>
<keyword evidence="2" id="KW-1133">Transmembrane helix</keyword>
<sequence>MPHPAADSAIHPLEDGAAGQCLESGQSGVLLLQGLGFRYRVRLTPSGVFFMFRSCTCSGAIMMNGVEPCFLLISKDGDRLMKKQFRRWAIAALSMLIVLSGFPFASPQKAAAASVATDPDKSYVSFKYDTFDPNHSLKDLLQYTSNVNSVPLGWITDTIDNKPKLRLAGEVGTSGGSAFNKRRVSLAEDRSFSTYFSLQMRNQVPAGGCCGKRADGIVFVVQTASNEAGSTGGGLGYDGVGRSIGVEYDTHMNGSGDKEDPVAIGGNAGGSESSHVAFDLNGSVTHLAPNSQANKDRRNIVLANFMKSDMDLANGVFHSWIDYDGITDTLRVYMIKEGTGAALGKYLVPAMSSGANEKVQSSTVTIDAFPAVNAAGKLQSTKTSDSSTFILDPILEIPNVDLSSVLTQDEAFVGFTASTGGAWQNHDIWKWYFNNDSGLISPDNGGSNIEQAPTKIEILNKQSFTYATDYQGNTHNGIKVNEAKASVTAQVSTESNDPVSGYPVTFSLYLVKGIEQVSIGQGRTVATEVRKDDPDILMQNSIYSRVKKTYQHGNGETQEIWEITVPTDANGQASIDLFNLGLPHLTNVKARIGGELDNYNAPHGGGWFDEAPVLFGTQAPVVTRSEVSDDRRKVTAEFDIPVKYDPANPGGFWLEIPGQDPLPLVIDDYVKAGGVDDPFRLLLKLDPTKVPPNTIIPPNVVPILHYDGDPDDPDSTLTGSVTDRSGEATLKNFPVENGAPVEVINRFAPKSQVVVNDENRDTVRVKFPNPLVTPDPDAKAAFKVKIEHGGVAEIVDVSALSLNGSDTLDLAIDPSGLDPAWGGKIPAGAVVSLLYDATQLPSGVDGIQRVSTGSGDELDNFTHPVVNLIEPTHAYVVNDETRNKVVVKLPMAVKEPAADAANAFTVVLNGTAVNVNELIWNAQQPDMFVLVLKAADLPDGKVPFENGGNPVLTLAYNPGQTSSPLVDLYDEQLRLLGTTVATGDYPITNQVVFEPISAKVHDDIRNEVIVTFPGSVSVLGDPQLQIVVNGDTSNPINVTGISGSGTNTLKLTLEDKVGYNDTIQLIYVPANGDSIVDTGNPIGSVLRPLGPTTGHGNLDYPVENQLGPNRAVVIEDGSGRNKVELSFPASLLDPQSAIPSNFNVVITPDLGNPATSVTAAVYQLGWDAVTPGKLMLNLDPGVLAGLGFPNGIPPEADVRLNYTPTIPGAVSDGTKDLGKLTLFPVENGDYERANLQLSATPDAIVGDGLSSSLLKATITKQDGSPVSNTKVVFSIPSGKPGYFIDPDTNLHVTTIEVTTDNAGKAQIPYYSEKIIGTDSVDITITAKVRDHVLKLQAEDDVKVTFRPATVSGVVVFDGNKITGATVKITDPDTLWTETVTTGGDGSYLFTVPEGGKQYRIEVTIPPQAGGSTVPVTFTQTVNVGAVSGAGSQNFPSTQTVSGLIGLQLPGGAPTKWFGNSTVSNLVVKLKDSSGHYLPNPSAGNDEFLLQGTGTGVFTANNVLPNENYQLEVWYKMEVYDKNGPTGVFKEILINGKPDPSDATKVKYPVIRITESGELNIVQDLVDPYGTVMNGSNGNAPIPGSKVTLYYWDTGLPVYLPPIAGFAPNDNASPTQYTDASGNYAYMVYPNTDYKIVVESNGFPVYTSNKISVGTAIVRHDVILYAASSSGSGGGIAPGTPTAPIKEQPTTGKPNLAVNLTTSSNVVEEKSIATITVDYLNDGTAILESGEIKVTIPDGAEVVDAGGGKVSGNTITWQVKDLAIGQKGSYPVKLKFPAAGSAEKIVDVKVQGYNKDGELANPDSAKASMKLMMFSNRYGVVEHIRYILGHPDGEFKTKNTLSRAELAAIIARLTNGGHTTEKAQYSDVPSKHWASGYIRIVTDNGIFTGFNDGTFRPNAPITREELAVVMARFLKLDGSNPINAHFADVKGRWSAAAIEALYRNGMVKGYQDGSFKPGNSIIRSEAVTLINKMLFRGPLVNVEPTFPDVSKSHWAFGQVEEASHSHKAIRNRDGSESFVKTVEDTVK</sequence>
<dbReference type="PROSITE" id="PS51127">
    <property type="entry name" value="BIG1"/>
    <property type="match status" value="1"/>
</dbReference>
<dbReference type="Proteomes" id="UP000515679">
    <property type="component" value="Chromosome"/>
</dbReference>
<dbReference type="Pfam" id="PF00139">
    <property type="entry name" value="Lectin_legB"/>
    <property type="match status" value="2"/>
</dbReference>
<dbReference type="InterPro" id="IPR013783">
    <property type="entry name" value="Ig-like_fold"/>
</dbReference>
<dbReference type="Gene3D" id="2.60.120.200">
    <property type="match status" value="1"/>
</dbReference>
<keyword evidence="6" id="KW-1185">Reference proteome</keyword>
<evidence type="ECO:0000313" key="5">
    <source>
        <dbReference type="EMBL" id="QMV42290.1"/>
    </source>
</evidence>
<dbReference type="SUPFAM" id="SSF49899">
    <property type="entry name" value="Concanavalin A-like lectins/glucanases"/>
    <property type="match status" value="1"/>
</dbReference>
<protein>
    <recommendedName>
        <fullName evidence="7">S-layer homology domain-containing protein</fullName>
    </recommendedName>
</protein>
<evidence type="ECO:0000259" key="3">
    <source>
        <dbReference type="PROSITE" id="PS51127"/>
    </source>
</evidence>
<dbReference type="InterPro" id="IPR001119">
    <property type="entry name" value="SLH_dom"/>
</dbReference>
<dbReference type="SUPFAM" id="SSF49478">
    <property type="entry name" value="Cna protein B-type domain"/>
    <property type="match status" value="1"/>
</dbReference>
<dbReference type="InterPro" id="IPR008964">
    <property type="entry name" value="Invasin/intimin_cell_adhesion"/>
</dbReference>
<dbReference type="InterPro" id="IPR051465">
    <property type="entry name" value="Cell_Envelope_Struct_Comp"/>
</dbReference>
<keyword evidence="2" id="KW-0472">Membrane</keyword>
<proteinExistence type="inferred from homology"/>
<keyword evidence="2" id="KW-0812">Transmembrane</keyword>
<dbReference type="Gene3D" id="2.60.40.10">
    <property type="entry name" value="Immunoglobulins"/>
    <property type="match status" value="2"/>
</dbReference>
<feature type="domain" description="Big-1" evidence="3">
    <location>
        <begin position="1234"/>
        <end position="1346"/>
    </location>
</feature>
<name>A0A7G5BZA6_9BACL</name>
<dbReference type="InterPro" id="IPR003344">
    <property type="entry name" value="Big_1_dom"/>
</dbReference>
<dbReference type="EMBL" id="CP041969">
    <property type="protein sequence ID" value="QMV42290.1"/>
    <property type="molecule type" value="Genomic_DNA"/>
</dbReference>
<dbReference type="PROSITE" id="PS51272">
    <property type="entry name" value="SLH"/>
    <property type="match status" value="2"/>
</dbReference>
<evidence type="ECO:0000256" key="2">
    <source>
        <dbReference type="SAM" id="Phobius"/>
    </source>
</evidence>
<accession>A0A7G5BZA6</accession>
<feature type="domain" description="SLH" evidence="4">
    <location>
        <begin position="1925"/>
        <end position="1983"/>
    </location>
</feature>
<dbReference type="KEGG" id="cchl:FPL14_14635"/>
<comment type="similarity">
    <text evidence="1">Belongs to the intimin/invasin family.</text>
</comment>
<evidence type="ECO:0008006" key="7">
    <source>
        <dbReference type="Google" id="ProtNLM"/>
    </source>
</evidence>
<reference evidence="5 6" key="1">
    <citation type="submission" date="2019-07" db="EMBL/GenBank/DDBJ databases">
        <authorList>
            <person name="Kim J.K."/>
            <person name="Cheong H.-M."/>
            <person name="Choi Y."/>
            <person name="Hwang K.J."/>
            <person name="Lee S."/>
            <person name="Choi C."/>
        </authorList>
    </citation>
    <scope>NUCLEOTIDE SEQUENCE [LARGE SCALE GENOMIC DNA]</scope>
    <source>
        <strain evidence="5 6">KS 22</strain>
    </source>
</reference>
<dbReference type="GO" id="GO:0030246">
    <property type="term" value="F:carbohydrate binding"/>
    <property type="evidence" value="ECO:0007669"/>
    <property type="project" value="InterPro"/>
</dbReference>
<organism evidence="5 6">
    <name type="scientific">Cohnella cholangitidis</name>
    <dbReference type="NCBI Taxonomy" id="2598458"/>
    <lineage>
        <taxon>Bacteria</taxon>
        <taxon>Bacillati</taxon>
        <taxon>Bacillota</taxon>
        <taxon>Bacilli</taxon>
        <taxon>Bacillales</taxon>
        <taxon>Paenibacillaceae</taxon>
        <taxon>Cohnella</taxon>
    </lineage>
</organism>
<evidence type="ECO:0000256" key="1">
    <source>
        <dbReference type="ARBA" id="ARBA00010116"/>
    </source>
</evidence>
<dbReference type="PANTHER" id="PTHR43308:SF5">
    <property type="entry name" value="S-LAYER PROTEIN _ PEPTIDOGLYCAN ENDO-BETA-N-ACETYLGLUCOSAMINIDASE"/>
    <property type="match status" value="1"/>
</dbReference>
<dbReference type="PANTHER" id="PTHR43308">
    <property type="entry name" value="OUTER MEMBRANE PROTEIN ALPHA-RELATED"/>
    <property type="match status" value="1"/>
</dbReference>
<gene>
    <name evidence="5" type="ORF">FPL14_14635</name>
</gene>
<feature type="transmembrane region" description="Helical" evidence="2">
    <location>
        <begin position="85"/>
        <end position="105"/>
    </location>
</feature>
<dbReference type="InterPro" id="IPR001220">
    <property type="entry name" value="Legume_lectin_dom"/>
</dbReference>
<evidence type="ECO:0000259" key="4">
    <source>
        <dbReference type="PROSITE" id="PS51272"/>
    </source>
</evidence>
<dbReference type="SMART" id="SM00634">
    <property type="entry name" value="BID_1"/>
    <property type="match status" value="1"/>
</dbReference>
<evidence type="ECO:0000313" key="6">
    <source>
        <dbReference type="Proteomes" id="UP000515679"/>
    </source>
</evidence>
<dbReference type="SUPFAM" id="SSF49373">
    <property type="entry name" value="Invasin/intimin cell-adhesion fragments"/>
    <property type="match status" value="1"/>
</dbReference>